<evidence type="ECO:0000313" key="2">
    <source>
        <dbReference type="EMBL" id="HGE99784.1"/>
    </source>
</evidence>
<feature type="transmembrane region" description="Helical" evidence="1">
    <location>
        <begin position="6"/>
        <end position="24"/>
    </location>
</feature>
<evidence type="ECO:0000256" key="1">
    <source>
        <dbReference type="SAM" id="Phobius"/>
    </source>
</evidence>
<proteinExistence type="predicted"/>
<reference evidence="2" key="1">
    <citation type="journal article" date="2020" name="mSystems">
        <title>Genome- and Community-Level Interaction Insights into Carbon Utilization and Element Cycling Functions of Hydrothermarchaeota in Hydrothermal Sediment.</title>
        <authorList>
            <person name="Zhou Z."/>
            <person name="Liu Y."/>
            <person name="Xu W."/>
            <person name="Pan J."/>
            <person name="Luo Z.H."/>
            <person name="Li M."/>
        </authorList>
    </citation>
    <scope>NUCLEOTIDE SEQUENCE [LARGE SCALE GENOMIC DNA]</scope>
    <source>
        <strain evidence="2">SpSt-906</strain>
    </source>
</reference>
<keyword evidence="1" id="KW-1133">Transmembrane helix</keyword>
<keyword evidence="1" id="KW-0472">Membrane</keyword>
<keyword evidence="1" id="KW-0812">Transmembrane</keyword>
<accession>A0A7C3UQF1</accession>
<gene>
    <name evidence="2" type="ORF">ENX07_06945</name>
</gene>
<comment type="caution">
    <text evidence="2">The sequence shown here is derived from an EMBL/GenBank/DDBJ whole genome shotgun (WGS) entry which is preliminary data.</text>
</comment>
<dbReference type="EMBL" id="DTMQ01000042">
    <property type="protein sequence ID" value="HGE99784.1"/>
    <property type="molecule type" value="Genomic_DNA"/>
</dbReference>
<organism evidence="2">
    <name type="scientific">candidate division WOR-3 bacterium</name>
    <dbReference type="NCBI Taxonomy" id="2052148"/>
    <lineage>
        <taxon>Bacteria</taxon>
        <taxon>Bacteria division WOR-3</taxon>
    </lineage>
</organism>
<dbReference type="AlphaFoldDB" id="A0A7C3UQF1"/>
<name>A0A7C3UQF1_UNCW3</name>
<protein>
    <submittedName>
        <fullName evidence="2">Uncharacterized protein</fullName>
    </submittedName>
</protein>
<sequence length="204" mass="23889">MGYFRLRILFPLILISILFIFFFFQIKGLRSKKETSSTGIQIDSLKREVVFNGRIEKDTGWVQHLIYLEGYKWLKENSAIVSSVRLKDLQLSLASLDFYLWDSLYQRVGGKERIDLFIEGIPAESLILTKEKLSVGDFLFLGSPQFDEFALEGIYSSCERCPFLGVERKSFEKLFIRNSGKRGYYLNKRNFPKKEKVKIRLKIK</sequence>